<reference evidence="1" key="1">
    <citation type="submission" date="2021-02" db="EMBL/GenBank/DDBJ databases">
        <authorList>
            <person name="Nowell W R."/>
        </authorList>
    </citation>
    <scope>NUCLEOTIDE SEQUENCE</scope>
</reference>
<evidence type="ECO:0000313" key="2">
    <source>
        <dbReference type="Proteomes" id="UP000663881"/>
    </source>
</evidence>
<proteinExistence type="predicted"/>
<feature type="non-terminal residue" evidence="1">
    <location>
        <position position="1"/>
    </location>
</feature>
<organism evidence="1 2">
    <name type="scientific">Adineta steineri</name>
    <dbReference type="NCBI Taxonomy" id="433720"/>
    <lineage>
        <taxon>Eukaryota</taxon>
        <taxon>Metazoa</taxon>
        <taxon>Spiralia</taxon>
        <taxon>Gnathifera</taxon>
        <taxon>Rotifera</taxon>
        <taxon>Eurotatoria</taxon>
        <taxon>Bdelloidea</taxon>
        <taxon>Adinetida</taxon>
        <taxon>Adinetidae</taxon>
        <taxon>Adineta</taxon>
    </lineage>
</organism>
<sequence>KSNTPTDFARLLSLLRAINHGNAIVTSYGTNFEYIAPWYNMILSAAITQPVMYNDNQCNCALTANCTIQANFIQTNPKEIFQVHGLKMGCIPSESFLLSTLECFYNLSCINLIQQFTSNNFMMNTSLLSVNDQSKFSMNTTIMDLVQDLFIENWSTIINYLEIEFMIHIDCSS</sequence>
<gene>
    <name evidence="1" type="ORF">OKA104_LOCUS9705</name>
</gene>
<name>A0A818RMT8_9BILA</name>
<accession>A0A818RMT8</accession>
<comment type="caution">
    <text evidence="1">The sequence shown here is derived from an EMBL/GenBank/DDBJ whole genome shotgun (WGS) entry which is preliminary data.</text>
</comment>
<dbReference type="AlphaFoldDB" id="A0A818RMT8"/>
<protein>
    <submittedName>
        <fullName evidence="1">Uncharacterized protein</fullName>
    </submittedName>
</protein>
<evidence type="ECO:0000313" key="1">
    <source>
        <dbReference type="EMBL" id="CAF3659882.1"/>
    </source>
</evidence>
<dbReference type="Proteomes" id="UP000663881">
    <property type="component" value="Unassembled WGS sequence"/>
</dbReference>
<dbReference type="EMBL" id="CAJOAY010000416">
    <property type="protein sequence ID" value="CAF3659882.1"/>
    <property type="molecule type" value="Genomic_DNA"/>
</dbReference>